<dbReference type="Pfam" id="PF00633">
    <property type="entry name" value="HHH"/>
    <property type="match status" value="1"/>
</dbReference>
<dbReference type="InterPro" id="IPR003265">
    <property type="entry name" value="HhH-GPD_domain"/>
</dbReference>
<keyword evidence="6" id="KW-0004">4Fe-4S</keyword>
<sequence length="389" mass="44823">MKTKNHRSAHPEKMADSPVDQQLVTLAREELLRWFRGHARDFPWRRTRDPYAIWVSEIMLQQTTTQVVEPYFRRFLERFPTLESLASADESDVLKIWEGLGYYRRAQNLHKTARILRTEFGGQFPRDPAVLMRLPGIGRYTAGAILSLAFNQCVPILEANTRRLFRRWLGGFNDGTPLSDRVLWQVAEMFLAPRRARRINLALMDVGSVICLPKAPLCEQCPLQSTCQTFQNRLPVEQSSQKRQSYTLRHEVAFVVVWKQRLLVQRRSEGRWAGLWEFPRILLQEGGCDVPTPEQIALPELVRQTGLFAGLEPLSGHHFARLRHQVTRFRIVLDGFLIRVSGKAKPHHSDGQSELAWMTLDALEGLPMPAPIRRMLRPLRSALGSNCFD</sequence>
<feature type="domain" description="Nudix hydrolase" evidence="15">
    <location>
        <begin position="247"/>
        <end position="380"/>
    </location>
</feature>
<dbReference type="PROSITE" id="PS01155">
    <property type="entry name" value="ENDONUCLEASE_III_2"/>
    <property type="match status" value="1"/>
</dbReference>
<comment type="catalytic activity">
    <reaction evidence="1 14">
        <text>Hydrolyzes free adenine bases from 7,8-dihydro-8-oxoguanine:adenine mismatched double-stranded DNA, leaving an apurinic site.</text>
        <dbReference type="EC" id="3.2.2.31"/>
    </reaction>
</comment>
<evidence type="ECO:0000256" key="5">
    <source>
        <dbReference type="ARBA" id="ARBA00022023"/>
    </source>
</evidence>
<dbReference type="InterPro" id="IPR000445">
    <property type="entry name" value="HhH_motif"/>
</dbReference>
<keyword evidence="9" id="KW-0378">Hydrolase</keyword>
<name>A0A286RE40_9BACT</name>
<keyword evidence="8 14" id="KW-0227">DNA damage</keyword>
<dbReference type="Pfam" id="PF14815">
    <property type="entry name" value="NUDIX_4"/>
    <property type="match status" value="1"/>
</dbReference>
<evidence type="ECO:0000256" key="11">
    <source>
        <dbReference type="ARBA" id="ARBA00023014"/>
    </source>
</evidence>
<dbReference type="AlphaFoldDB" id="A0A286RE40"/>
<dbReference type="FunFam" id="1.10.340.30:FF:000002">
    <property type="entry name" value="Adenine DNA glycosylase"/>
    <property type="match status" value="1"/>
</dbReference>
<evidence type="ECO:0000256" key="10">
    <source>
        <dbReference type="ARBA" id="ARBA00023004"/>
    </source>
</evidence>
<dbReference type="RefSeq" id="WP_095414613.1">
    <property type="nucleotide sequence ID" value="NZ_CP018477.1"/>
</dbReference>
<evidence type="ECO:0000256" key="6">
    <source>
        <dbReference type="ARBA" id="ARBA00022485"/>
    </source>
</evidence>
<dbReference type="EC" id="3.2.2.31" evidence="4 14"/>
<dbReference type="GO" id="GO:0051539">
    <property type="term" value="F:4 iron, 4 sulfur cluster binding"/>
    <property type="evidence" value="ECO:0007669"/>
    <property type="project" value="UniProtKB-UniRule"/>
</dbReference>
<dbReference type="CDD" id="cd00056">
    <property type="entry name" value="ENDO3c"/>
    <property type="match status" value="1"/>
</dbReference>
<evidence type="ECO:0000256" key="14">
    <source>
        <dbReference type="RuleBase" id="RU365096"/>
    </source>
</evidence>
<evidence type="ECO:0000313" key="16">
    <source>
        <dbReference type="EMBL" id="ASV74235.1"/>
    </source>
</evidence>
<accession>A0A286RE40</accession>
<keyword evidence="17" id="KW-1185">Reference proteome</keyword>
<keyword evidence="10 14" id="KW-0408">Iron</keyword>
<dbReference type="SMART" id="SM00478">
    <property type="entry name" value="ENDO3c"/>
    <property type="match status" value="1"/>
</dbReference>
<dbReference type="GO" id="GO:0032357">
    <property type="term" value="F:oxidized purine DNA binding"/>
    <property type="evidence" value="ECO:0007669"/>
    <property type="project" value="TreeGrafter"/>
</dbReference>
<comment type="similarity">
    <text evidence="3 14">Belongs to the Nth/MutY family.</text>
</comment>
<dbReference type="GO" id="GO:0000701">
    <property type="term" value="F:purine-specific mismatch base pair DNA N-glycosylase activity"/>
    <property type="evidence" value="ECO:0007669"/>
    <property type="project" value="UniProtKB-EC"/>
</dbReference>
<dbReference type="PANTHER" id="PTHR42944">
    <property type="entry name" value="ADENINE DNA GLYCOSYLASE"/>
    <property type="match status" value="1"/>
</dbReference>
<keyword evidence="11" id="KW-0411">Iron-sulfur</keyword>
<dbReference type="SUPFAM" id="SSF48150">
    <property type="entry name" value="DNA-glycosylase"/>
    <property type="match status" value="1"/>
</dbReference>
<dbReference type="GO" id="GO:0006284">
    <property type="term" value="P:base-excision repair"/>
    <property type="evidence" value="ECO:0007669"/>
    <property type="project" value="UniProtKB-UniRule"/>
</dbReference>
<evidence type="ECO:0000256" key="12">
    <source>
        <dbReference type="ARBA" id="ARBA00023204"/>
    </source>
</evidence>
<dbReference type="InterPro" id="IPR029119">
    <property type="entry name" value="MutY_C"/>
</dbReference>
<dbReference type="InterPro" id="IPR023170">
    <property type="entry name" value="HhH_base_excis_C"/>
</dbReference>
<dbReference type="GO" id="GO:0034039">
    <property type="term" value="F:8-oxo-7,8-dihydroguanine DNA N-glycosylase activity"/>
    <property type="evidence" value="ECO:0007669"/>
    <property type="project" value="TreeGrafter"/>
</dbReference>
<evidence type="ECO:0000256" key="3">
    <source>
        <dbReference type="ARBA" id="ARBA00008343"/>
    </source>
</evidence>
<proteinExistence type="inferred from homology"/>
<dbReference type="EMBL" id="CP018477">
    <property type="protein sequence ID" value="ASV74235.1"/>
    <property type="molecule type" value="Genomic_DNA"/>
</dbReference>
<comment type="function">
    <text evidence="2">Adenine glycosylase active on G-A mispairs. MutY also corrects error-prone DNA synthesis past GO lesions which are due to the oxidatively damaged form of guanine: 7,8-dihydro-8-oxoguanine (8-oxo-dGTP).</text>
</comment>
<dbReference type="Gene3D" id="3.90.79.10">
    <property type="entry name" value="Nucleoside Triphosphate Pyrophosphohydrolase"/>
    <property type="match status" value="1"/>
</dbReference>
<evidence type="ECO:0000256" key="8">
    <source>
        <dbReference type="ARBA" id="ARBA00022763"/>
    </source>
</evidence>
<dbReference type="Gene3D" id="1.10.1670.10">
    <property type="entry name" value="Helix-hairpin-Helix base-excision DNA repair enzymes (C-terminal)"/>
    <property type="match status" value="1"/>
</dbReference>
<evidence type="ECO:0000256" key="9">
    <source>
        <dbReference type="ARBA" id="ARBA00022801"/>
    </source>
</evidence>
<dbReference type="OrthoDB" id="9802365at2"/>
<dbReference type="PROSITE" id="PS51462">
    <property type="entry name" value="NUDIX"/>
    <property type="match status" value="1"/>
</dbReference>
<protein>
    <recommendedName>
        <fullName evidence="5 14">Adenine DNA glycosylase</fullName>
        <ecNumber evidence="4 14">3.2.2.31</ecNumber>
    </recommendedName>
</protein>
<keyword evidence="7" id="KW-0479">Metal-binding</keyword>
<dbReference type="InterPro" id="IPR000086">
    <property type="entry name" value="NUDIX_hydrolase_dom"/>
</dbReference>
<dbReference type="GO" id="GO:0046872">
    <property type="term" value="F:metal ion binding"/>
    <property type="evidence" value="ECO:0007669"/>
    <property type="project" value="UniProtKB-UniRule"/>
</dbReference>
<dbReference type="Pfam" id="PF00730">
    <property type="entry name" value="HhH-GPD"/>
    <property type="match status" value="1"/>
</dbReference>
<dbReference type="GO" id="GO:0006298">
    <property type="term" value="P:mismatch repair"/>
    <property type="evidence" value="ECO:0007669"/>
    <property type="project" value="TreeGrafter"/>
</dbReference>
<organism evidence="16 17">
    <name type="scientific">Thermogutta terrifontis</name>
    <dbReference type="NCBI Taxonomy" id="1331910"/>
    <lineage>
        <taxon>Bacteria</taxon>
        <taxon>Pseudomonadati</taxon>
        <taxon>Planctomycetota</taxon>
        <taxon>Planctomycetia</taxon>
        <taxon>Pirellulales</taxon>
        <taxon>Thermoguttaceae</taxon>
        <taxon>Thermogutta</taxon>
    </lineage>
</organism>
<comment type="cofactor">
    <cofactor evidence="14">
        <name>[4Fe-4S] cluster</name>
        <dbReference type="ChEBI" id="CHEBI:49883"/>
    </cofactor>
    <text evidence="14">Binds 1 [4Fe-4S] cluster.</text>
</comment>
<evidence type="ECO:0000256" key="4">
    <source>
        <dbReference type="ARBA" id="ARBA00012045"/>
    </source>
</evidence>
<evidence type="ECO:0000256" key="2">
    <source>
        <dbReference type="ARBA" id="ARBA00002933"/>
    </source>
</evidence>
<dbReference type="Proteomes" id="UP000215086">
    <property type="component" value="Chromosome"/>
</dbReference>
<reference evidence="16 17" key="1">
    <citation type="journal article" name="Front. Microbiol.">
        <title>Sugar Metabolism of the First Thermophilic Planctomycete Thermogutta terrifontis: Comparative Genomic and Transcriptomic Approaches.</title>
        <authorList>
            <person name="Elcheninov A.G."/>
            <person name="Menzel P."/>
            <person name="Gudbergsdottir S.R."/>
            <person name="Slesarev A.I."/>
            <person name="Kadnikov V.V."/>
            <person name="Krogh A."/>
            <person name="Bonch-Osmolovskaya E.A."/>
            <person name="Peng X."/>
            <person name="Kublanov I.V."/>
        </authorList>
    </citation>
    <scope>NUCLEOTIDE SEQUENCE [LARGE SCALE GENOMIC DNA]</scope>
    <source>
        <strain evidence="16 17">R1</strain>
    </source>
</reference>
<dbReference type="PANTHER" id="PTHR42944:SF1">
    <property type="entry name" value="ADENINE DNA GLYCOSYLASE"/>
    <property type="match status" value="1"/>
</dbReference>
<dbReference type="KEGG" id="ttf:THTE_1633"/>
<dbReference type="SUPFAM" id="SSF55811">
    <property type="entry name" value="Nudix"/>
    <property type="match status" value="1"/>
</dbReference>
<dbReference type="InterPro" id="IPR044298">
    <property type="entry name" value="MIG/MutY"/>
</dbReference>
<dbReference type="GO" id="GO:0035485">
    <property type="term" value="F:adenine/guanine mispair binding"/>
    <property type="evidence" value="ECO:0007669"/>
    <property type="project" value="TreeGrafter"/>
</dbReference>
<gene>
    <name evidence="16" type="ORF">THTE_1633</name>
</gene>
<dbReference type="InterPro" id="IPR011257">
    <property type="entry name" value="DNA_glycosylase"/>
</dbReference>
<evidence type="ECO:0000259" key="15">
    <source>
        <dbReference type="PROSITE" id="PS51462"/>
    </source>
</evidence>
<dbReference type="Gene3D" id="1.10.340.30">
    <property type="entry name" value="Hypothetical protein, domain 2"/>
    <property type="match status" value="1"/>
</dbReference>
<dbReference type="CDD" id="cd03431">
    <property type="entry name" value="NUDIX_DNA_Glycosylase_C-MutY"/>
    <property type="match status" value="1"/>
</dbReference>
<evidence type="ECO:0000256" key="13">
    <source>
        <dbReference type="ARBA" id="ARBA00023295"/>
    </source>
</evidence>
<evidence type="ECO:0000256" key="7">
    <source>
        <dbReference type="ARBA" id="ARBA00022723"/>
    </source>
</evidence>
<evidence type="ECO:0000313" key="17">
    <source>
        <dbReference type="Proteomes" id="UP000215086"/>
    </source>
</evidence>
<dbReference type="InterPro" id="IPR004036">
    <property type="entry name" value="Endonuclease-III-like_CS2"/>
</dbReference>
<keyword evidence="12" id="KW-0234">DNA repair</keyword>
<evidence type="ECO:0000256" key="1">
    <source>
        <dbReference type="ARBA" id="ARBA00000843"/>
    </source>
</evidence>
<keyword evidence="13 14" id="KW-0326">Glycosidase</keyword>
<dbReference type="InterPro" id="IPR015797">
    <property type="entry name" value="NUDIX_hydrolase-like_dom_sf"/>
</dbReference>